<dbReference type="Proteomes" id="UP000885648">
    <property type="component" value="Unassembled WGS sequence"/>
</dbReference>
<name>A0A831PMI9_9EURY</name>
<accession>A0A831PMI9</accession>
<reference evidence="1" key="1">
    <citation type="journal article" date="2020" name="mSystems">
        <title>Genome- and Community-Level Interaction Insights into Carbon Utilization and Element Cycling Functions of Hydrothermarchaeota in Hydrothermal Sediment.</title>
        <authorList>
            <person name="Zhou Z."/>
            <person name="Liu Y."/>
            <person name="Xu W."/>
            <person name="Pan J."/>
            <person name="Luo Z.H."/>
            <person name="Li M."/>
        </authorList>
    </citation>
    <scope>NUCLEOTIDE SEQUENCE</scope>
    <source>
        <strain evidence="1">SpSt-1183</strain>
    </source>
</reference>
<dbReference type="EMBL" id="DSBY01000136">
    <property type="protein sequence ID" value="HDS63137.1"/>
    <property type="molecule type" value="Genomic_DNA"/>
</dbReference>
<sequence length="72" mass="7840">MTRGEAGHEDSCRYDDRRTPVALLSCATHYGPLFHGPAGVHVPVGVPLVFAAAWSVWLREDGEDESPSSDIF</sequence>
<organism evidence="1">
    <name type="scientific">Methanofollis liminatans</name>
    <dbReference type="NCBI Taxonomy" id="2201"/>
    <lineage>
        <taxon>Archaea</taxon>
        <taxon>Methanobacteriati</taxon>
        <taxon>Methanobacteriota</taxon>
        <taxon>Stenosarchaea group</taxon>
        <taxon>Methanomicrobia</taxon>
        <taxon>Methanomicrobiales</taxon>
        <taxon>Methanomicrobiaceae</taxon>
        <taxon>Methanofollis</taxon>
    </lineage>
</organism>
<comment type="caution">
    <text evidence="1">The sequence shown here is derived from an EMBL/GenBank/DDBJ whole genome shotgun (WGS) entry which is preliminary data.</text>
</comment>
<dbReference type="AlphaFoldDB" id="A0A831PMI9"/>
<gene>
    <name evidence="1" type="ORF">ENN52_03220</name>
</gene>
<protein>
    <submittedName>
        <fullName evidence="1">Uncharacterized protein</fullName>
    </submittedName>
</protein>
<evidence type="ECO:0000313" key="1">
    <source>
        <dbReference type="EMBL" id="HDS63137.1"/>
    </source>
</evidence>
<proteinExistence type="predicted"/>